<dbReference type="InterPro" id="IPR038883">
    <property type="entry name" value="AN11006-like"/>
</dbReference>
<dbReference type="Proteomes" id="UP000244855">
    <property type="component" value="Unassembled WGS sequence"/>
</dbReference>
<dbReference type="EMBL" id="KZ805527">
    <property type="protein sequence ID" value="PVH94611.1"/>
    <property type="molecule type" value="Genomic_DNA"/>
</dbReference>
<reference evidence="1 2" key="1">
    <citation type="journal article" date="2018" name="Sci. Rep.">
        <title>Comparative genomics provides insights into the lifestyle and reveals functional heterogeneity of dark septate endophytic fungi.</title>
        <authorList>
            <person name="Knapp D.G."/>
            <person name="Nemeth J.B."/>
            <person name="Barry K."/>
            <person name="Hainaut M."/>
            <person name="Henrissat B."/>
            <person name="Johnson J."/>
            <person name="Kuo A."/>
            <person name="Lim J.H.P."/>
            <person name="Lipzen A."/>
            <person name="Nolan M."/>
            <person name="Ohm R.A."/>
            <person name="Tamas L."/>
            <person name="Grigoriev I.V."/>
            <person name="Spatafora J.W."/>
            <person name="Nagy L.G."/>
            <person name="Kovacs G.M."/>
        </authorList>
    </citation>
    <scope>NUCLEOTIDE SEQUENCE [LARGE SCALE GENOMIC DNA]</scope>
    <source>
        <strain evidence="1 2">DSE2036</strain>
    </source>
</reference>
<gene>
    <name evidence="1" type="ORF">DM02DRAFT_660888</name>
</gene>
<evidence type="ECO:0000313" key="2">
    <source>
        <dbReference type="Proteomes" id="UP000244855"/>
    </source>
</evidence>
<accession>A0A2V1D985</accession>
<dbReference type="AlphaFoldDB" id="A0A2V1D985"/>
<dbReference type="PANTHER" id="PTHR42085">
    <property type="entry name" value="F-BOX DOMAIN-CONTAINING PROTEIN"/>
    <property type="match status" value="1"/>
</dbReference>
<organism evidence="1 2">
    <name type="scientific">Periconia macrospinosa</name>
    <dbReference type="NCBI Taxonomy" id="97972"/>
    <lineage>
        <taxon>Eukaryota</taxon>
        <taxon>Fungi</taxon>
        <taxon>Dikarya</taxon>
        <taxon>Ascomycota</taxon>
        <taxon>Pezizomycotina</taxon>
        <taxon>Dothideomycetes</taxon>
        <taxon>Pleosporomycetidae</taxon>
        <taxon>Pleosporales</taxon>
        <taxon>Massarineae</taxon>
        <taxon>Periconiaceae</taxon>
        <taxon>Periconia</taxon>
    </lineage>
</organism>
<name>A0A2V1D985_9PLEO</name>
<protein>
    <submittedName>
        <fullName evidence="1">Uncharacterized protein</fullName>
    </submittedName>
</protein>
<evidence type="ECO:0000313" key="1">
    <source>
        <dbReference type="EMBL" id="PVH94611.1"/>
    </source>
</evidence>
<dbReference type="PANTHER" id="PTHR42085:SF1">
    <property type="entry name" value="F-BOX DOMAIN-CONTAINING PROTEIN"/>
    <property type="match status" value="1"/>
</dbReference>
<proteinExistence type="predicted"/>
<sequence length="300" mass="34667">MSAPHSSSAASPLLSLPGEIRNRIYQLVLARNEPVHYVLKDDGELREPVEIPNPFRNVCKALRQETEALAVQLNTIQIEQRWTVLTGGDSIYKNFPALLQSIVGFPTEWMRRLVLVKHGHGKHIDPMYAEMRHELNSAIKICTNLPKLDMTYALKWSLLRNAHCFMSALEVGIFLTKLVHGEDIYHALVPGGRKDRTFYVEEEMPKTLQWPENLRVMPISHDISAEERNTLLRPRYGGVALILRYLRVPQTRRAVWEKYAEVWWKFVEEWKVNGIGIRSTENHTAIVAWAKEVFHDVNQD</sequence>
<keyword evidence="2" id="KW-1185">Reference proteome</keyword>